<comment type="caution">
    <text evidence="3">The sequence shown here is derived from an EMBL/GenBank/DDBJ whole genome shotgun (WGS) entry which is preliminary data.</text>
</comment>
<dbReference type="Proteomes" id="UP000244378">
    <property type="component" value="Unassembled WGS sequence"/>
</dbReference>
<feature type="transmembrane region" description="Helical" evidence="1">
    <location>
        <begin position="53"/>
        <end position="76"/>
    </location>
</feature>
<protein>
    <submittedName>
        <fullName evidence="3">Type VI secretion protein</fullName>
    </submittedName>
</protein>
<name>A0A2T7AJU9_9ENTR</name>
<dbReference type="EMBL" id="WAGD01000041">
    <property type="protein sequence ID" value="KAB0876490.1"/>
    <property type="molecule type" value="Genomic_DNA"/>
</dbReference>
<organism evidence="3 4">
    <name type="scientific">Cronobacter muytjensii</name>
    <dbReference type="NCBI Taxonomy" id="413501"/>
    <lineage>
        <taxon>Bacteria</taxon>
        <taxon>Pseudomonadati</taxon>
        <taxon>Pseudomonadota</taxon>
        <taxon>Gammaproteobacteria</taxon>
        <taxon>Enterobacterales</taxon>
        <taxon>Enterobacteriaceae</taxon>
        <taxon>Cronobacter</taxon>
    </lineage>
</organism>
<keyword evidence="5" id="KW-1185">Reference proteome</keyword>
<evidence type="ECO:0000313" key="3">
    <source>
        <dbReference type="EMBL" id="PUX08621.1"/>
    </source>
</evidence>
<feature type="transmembrane region" description="Helical" evidence="1">
    <location>
        <begin position="20"/>
        <end position="41"/>
    </location>
</feature>
<gene>
    <name evidence="3" type="ORF">AUN14_19945</name>
    <name evidence="2" type="ORF">FZI19_13870</name>
</gene>
<keyword evidence="1" id="KW-1133">Transmembrane helix</keyword>
<sequence length="385" mass="43263">MSWERNTLLVKDLSPAPSLFRWLMAGFLSLLVSALLFIAHASTMNAALSGTNVWFISSIPAAGWLLLFMGRCYLWFREVNHYAFLQKEAQNSQHVWEQWAQRYIAVMASTVIFPDNFSARAIGEECVQQYGLVRRIDSSAGREMTSISAIRLLIAALESHLNSVASVLPLRITIVTDQPAETLADDFCSVWQEYIVHPLIRETLLITDALSLSVLEERLKNPMLTVDFVVVLQLSGGQRYSDGLAALLLTSDDVANKYHLSHSARLLRPMSLDMSCFDSDLRVFLQTQVSACRTQHILGDAKAWNKYFAQLMAIGMTFGTAWKPEDNELLEKWCGKPGPLSPWLLTALAADWISLRHQSVLTLFSSEQEYFISTITPGNEDEYTG</sequence>
<dbReference type="OrthoDB" id="6828340at2"/>
<reference evidence="2 5" key="2">
    <citation type="submission" date="2019-08" db="EMBL/GenBank/DDBJ databases">
        <title>Prevalence, distribution, and phylogeny of type two toxin-antitoxin genes possessed by Cronobacter species where C. sakazakii homologs follow sequence type lineages.</title>
        <authorList>
            <person name="Finkelstein S."/>
            <person name="Negrete F."/>
            <person name="Jang H."/>
            <person name="Gopinath G.R."/>
            <person name="Tall B.D."/>
        </authorList>
    </citation>
    <scope>NUCLEOTIDE SEQUENCE [LARGE SCALE GENOMIC DNA]</scope>
    <source>
        <strain evidence="2 5">MOD1_GK1257</strain>
    </source>
</reference>
<evidence type="ECO:0000256" key="1">
    <source>
        <dbReference type="SAM" id="Phobius"/>
    </source>
</evidence>
<proteinExistence type="predicted"/>
<dbReference type="AlphaFoldDB" id="A0A2T7AJU9"/>
<dbReference type="EMBL" id="MSAE01000052">
    <property type="protein sequence ID" value="PUX08621.1"/>
    <property type="molecule type" value="Genomic_DNA"/>
</dbReference>
<evidence type="ECO:0000313" key="2">
    <source>
        <dbReference type="EMBL" id="KAB0876490.1"/>
    </source>
</evidence>
<keyword evidence="1" id="KW-0472">Membrane</keyword>
<evidence type="ECO:0000313" key="4">
    <source>
        <dbReference type="Proteomes" id="UP000244378"/>
    </source>
</evidence>
<evidence type="ECO:0000313" key="5">
    <source>
        <dbReference type="Proteomes" id="UP000469927"/>
    </source>
</evidence>
<dbReference type="RefSeq" id="WP_075194083.1">
    <property type="nucleotide sequence ID" value="NZ_JADKNN010000038.1"/>
</dbReference>
<reference evidence="3 4" key="1">
    <citation type="submission" date="2016-12" db="EMBL/GenBank/DDBJ databases">
        <title>Analysis of the Molecular Diversity Among Cronobacter Species Isolated from Filth Flies Using a Pan Genomic DNA Microarray.</title>
        <authorList>
            <person name="Pava-Ripoll M."/>
            <person name="Tall B."/>
            <person name="Farber J."/>
            <person name="Fanning S."/>
            <person name="Lehner A."/>
            <person name="Stephan R."/>
            <person name="Pagotto F."/>
            <person name="Iverson C."/>
            <person name="Ziobro G."/>
            <person name="Miller A."/>
            <person name="Pearson R."/>
            <person name="Yan Q."/>
            <person name="Kim M."/>
            <person name="Jeong S."/>
            <person name="Park J."/>
            <person name="Jun S."/>
            <person name="Choi H."/>
            <person name="Chung T."/>
            <person name="Yoo Y."/>
            <person name="Park E."/>
            <person name="Hwang S."/>
            <person name="Lee B."/>
            <person name="Sathyamoorthy V."/>
            <person name="Carter L."/>
            <person name="Mammel M."/>
            <person name="Jackson S."/>
            <person name="Kothary M."/>
            <person name="Patel I."/>
            <person name="Grim C."/>
            <person name="Gopinath G."/>
            <person name="Gangiredla J."/>
            <person name="Chase H."/>
        </authorList>
    </citation>
    <scope>NUCLEOTIDE SEQUENCE [LARGE SCALE GENOMIC DNA]</scope>
    <source>
        <strain evidence="3 4">MOD1-Md1s</strain>
    </source>
</reference>
<dbReference type="Proteomes" id="UP000469927">
    <property type="component" value="Unassembled WGS sequence"/>
</dbReference>
<keyword evidence="1" id="KW-0812">Transmembrane</keyword>
<accession>A0A2T7AJU9</accession>